<sequence length="274" mass="30897">MAREAPFKQRIARHAAIAAGRMRRTRPGAAPRHRSVFLHMPKCGGTSLSEAMYATVPLNQRIGVIDAVSTRRTASMLSFGEDSAALCHEDLEHGQLTFDLREKMLLQHMAWDTMLIHGHVLWSTRAERHFGNAYKYVTILRDPVARTVSNFRMMKRNGLLEDDFDAYLEGPVARRHARVYLRYLAGANDIAENEVSDALALAHARLSQMALVGFLDRMDRFLEAYRALFGVRLSPARLNTAPDRPPEHTPAQIERIHALCAPDIAIFEAARTRS</sequence>
<dbReference type="EMBL" id="FNPX01000020">
    <property type="protein sequence ID" value="SDZ54079.1"/>
    <property type="molecule type" value="Genomic_DNA"/>
</dbReference>
<dbReference type="InterPro" id="IPR027417">
    <property type="entry name" value="P-loop_NTPase"/>
</dbReference>
<evidence type="ECO:0000313" key="1">
    <source>
        <dbReference type="EMBL" id="SDZ54079.1"/>
    </source>
</evidence>
<keyword evidence="2" id="KW-1185">Reference proteome</keyword>
<reference evidence="2" key="1">
    <citation type="submission" date="2016-10" db="EMBL/GenBank/DDBJ databases">
        <authorList>
            <person name="Varghese N."/>
            <person name="Submissions S."/>
        </authorList>
    </citation>
    <scope>NUCLEOTIDE SEQUENCE [LARGE SCALE GENOMIC DNA]</scope>
    <source>
        <strain evidence="2">DSM 100420</strain>
    </source>
</reference>
<dbReference type="GO" id="GO:0008146">
    <property type="term" value="F:sulfotransferase activity"/>
    <property type="evidence" value="ECO:0007669"/>
    <property type="project" value="InterPro"/>
</dbReference>
<name>A0A1H3TXV0_9RHOB</name>
<accession>A0A1H3TXV0</accession>
<evidence type="ECO:0000313" key="2">
    <source>
        <dbReference type="Proteomes" id="UP000198914"/>
    </source>
</evidence>
<gene>
    <name evidence="1" type="ORF">SAMN05444004_1208</name>
</gene>
<dbReference type="OrthoDB" id="7992362at2"/>
<dbReference type="Pfam" id="PF03567">
    <property type="entry name" value="Sulfotransfer_2"/>
    <property type="match status" value="1"/>
</dbReference>
<organism evidence="1 2">
    <name type="scientific">Jannaschia faecimaris</name>
    <dbReference type="NCBI Taxonomy" id="1244108"/>
    <lineage>
        <taxon>Bacteria</taxon>
        <taxon>Pseudomonadati</taxon>
        <taxon>Pseudomonadota</taxon>
        <taxon>Alphaproteobacteria</taxon>
        <taxon>Rhodobacterales</taxon>
        <taxon>Roseobacteraceae</taxon>
        <taxon>Jannaschia</taxon>
    </lineage>
</organism>
<protein>
    <submittedName>
        <fullName evidence="1">Sulfotransferase family protein</fullName>
    </submittedName>
</protein>
<keyword evidence="1" id="KW-0808">Transferase</keyword>
<dbReference type="Gene3D" id="3.40.50.300">
    <property type="entry name" value="P-loop containing nucleotide triphosphate hydrolases"/>
    <property type="match status" value="1"/>
</dbReference>
<proteinExistence type="predicted"/>
<dbReference type="GO" id="GO:0016020">
    <property type="term" value="C:membrane"/>
    <property type="evidence" value="ECO:0007669"/>
    <property type="project" value="InterPro"/>
</dbReference>
<dbReference type="InterPro" id="IPR005331">
    <property type="entry name" value="Sulfotransferase"/>
</dbReference>
<dbReference type="AlphaFoldDB" id="A0A1H3TXV0"/>
<dbReference type="Proteomes" id="UP000198914">
    <property type="component" value="Unassembled WGS sequence"/>
</dbReference>
<dbReference type="SUPFAM" id="SSF52540">
    <property type="entry name" value="P-loop containing nucleoside triphosphate hydrolases"/>
    <property type="match status" value="1"/>
</dbReference>